<dbReference type="EMBL" id="MN739861">
    <property type="protein sequence ID" value="QHT75025.1"/>
    <property type="molecule type" value="Genomic_DNA"/>
</dbReference>
<evidence type="ECO:0000256" key="1">
    <source>
        <dbReference type="ARBA" id="ARBA00008455"/>
    </source>
</evidence>
<dbReference type="InterPro" id="IPR000668">
    <property type="entry name" value="Peptidase_C1A_C"/>
</dbReference>
<protein>
    <recommendedName>
        <fullName evidence="3">Peptidase C1A papain C-terminal domain-containing protein</fullName>
    </recommendedName>
</protein>
<dbReference type="PRINTS" id="PR00705">
    <property type="entry name" value="PAPAIN"/>
</dbReference>
<keyword evidence="2" id="KW-1133">Transmembrane helix</keyword>
<dbReference type="SMART" id="SM00645">
    <property type="entry name" value="Pept_C1"/>
    <property type="match status" value="1"/>
</dbReference>
<dbReference type="GO" id="GO:0008234">
    <property type="term" value="F:cysteine-type peptidase activity"/>
    <property type="evidence" value="ECO:0007669"/>
    <property type="project" value="InterPro"/>
</dbReference>
<dbReference type="InterPro" id="IPR025660">
    <property type="entry name" value="Pept_his_AS"/>
</dbReference>
<dbReference type="PROSITE" id="PS00639">
    <property type="entry name" value="THIOL_PROTEASE_HIS"/>
    <property type="match status" value="1"/>
</dbReference>
<dbReference type="SUPFAM" id="SSF54001">
    <property type="entry name" value="Cysteine proteinases"/>
    <property type="match status" value="1"/>
</dbReference>
<name>A0A6C0H4F3_9ZZZZ</name>
<comment type="similarity">
    <text evidence="1">Belongs to the peptidase C1 family.</text>
</comment>
<feature type="domain" description="Peptidase C1A papain C-terminal" evidence="3">
    <location>
        <begin position="72"/>
        <end position="328"/>
    </location>
</feature>
<sequence>MSDINLGVCRERKPSKILPSPAPCSAGRDLQYEDLHSDFKGPFVNFSFSNIPDSEVFTTPDNVLSDLSTEDIPSEWSWKKQGGNKIEDGSRNQGRCGCCWAMAFVSSLGDRYAIKNNIAAPYPSAMWMVSCGGSKIGSRGENGSFAENQQCLCGGSTYAAGKWMEEGNNVGLESCWPFSTISSGPGTYVAPNCPLTIGDDCCSDCCGNPDSKVKFTIEKGSTKCIVVANQDKSVNVEATIRAIQSDIKNNGPIVTTFWVPDDFQDWWSSADFEKDIYIPSQPSTIGYNGHSVVLTGWGKENGVNFWEMRNSWGSPGYCRFAMSSSTPRKYWCGIDLPEFSEGSWQGGTISFIPGKLSDHNWEKGNDNEVSNNNDDLSNINWKLIGIIAGVFVGVIFLIIIISMIVS</sequence>
<keyword evidence="2" id="KW-0812">Transmembrane</keyword>
<dbReference type="GO" id="GO:0006508">
    <property type="term" value="P:proteolysis"/>
    <property type="evidence" value="ECO:0007669"/>
    <property type="project" value="InterPro"/>
</dbReference>
<dbReference type="AlphaFoldDB" id="A0A6C0H4F3"/>
<organism evidence="4">
    <name type="scientific">viral metagenome</name>
    <dbReference type="NCBI Taxonomy" id="1070528"/>
    <lineage>
        <taxon>unclassified sequences</taxon>
        <taxon>metagenomes</taxon>
        <taxon>organismal metagenomes</taxon>
    </lineage>
</organism>
<dbReference type="Gene3D" id="3.90.70.10">
    <property type="entry name" value="Cysteine proteinases"/>
    <property type="match status" value="1"/>
</dbReference>
<dbReference type="Pfam" id="PF00112">
    <property type="entry name" value="Peptidase_C1"/>
    <property type="match status" value="1"/>
</dbReference>
<dbReference type="InterPro" id="IPR013128">
    <property type="entry name" value="Peptidase_C1A"/>
</dbReference>
<dbReference type="InterPro" id="IPR038765">
    <property type="entry name" value="Papain-like_cys_pep_sf"/>
</dbReference>
<proteinExistence type="inferred from homology"/>
<evidence type="ECO:0000313" key="4">
    <source>
        <dbReference type="EMBL" id="QHT75025.1"/>
    </source>
</evidence>
<dbReference type="PANTHER" id="PTHR12411">
    <property type="entry name" value="CYSTEINE PROTEASE FAMILY C1-RELATED"/>
    <property type="match status" value="1"/>
</dbReference>
<reference evidence="4" key="1">
    <citation type="journal article" date="2020" name="Nature">
        <title>Giant virus diversity and host interactions through global metagenomics.</title>
        <authorList>
            <person name="Schulz F."/>
            <person name="Roux S."/>
            <person name="Paez-Espino D."/>
            <person name="Jungbluth S."/>
            <person name="Walsh D.A."/>
            <person name="Denef V.J."/>
            <person name="McMahon K.D."/>
            <person name="Konstantinidis K.T."/>
            <person name="Eloe-Fadrosh E.A."/>
            <person name="Kyrpides N.C."/>
            <person name="Woyke T."/>
        </authorList>
    </citation>
    <scope>NUCLEOTIDE SEQUENCE</scope>
    <source>
        <strain evidence="4">GVMAG-M-3300023179-62</strain>
    </source>
</reference>
<evidence type="ECO:0000259" key="3">
    <source>
        <dbReference type="SMART" id="SM00645"/>
    </source>
</evidence>
<feature type="transmembrane region" description="Helical" evidence="2">
    <location>
        <begin position="383"/>
        <end position="405"/>
    </location>
</feature>
<evidence type="ECO:0000256" key="2">
    <source>
        <dbReference type="SAM" id="Phobius"/>
    </source>
</evidence>
<keyword evidence="2" id="KW-0472">Membrane</keyword>
<accession>A0A6C0H4F3</accession>